<reference evidence="1 2" key="1">
    <citation type="journal article" date="2016" name="Mol. Biol. Evol.">
        <title>Comparative Genomics of Early-Diverging Mushroom-Forming Fungi Provides Insights into the Origins of Lignocellulose Decay Capabilities.</title>
        <authorList>
            <person name="Nagy L.G."/>
            <person name="Riley R."/>
            <person name="Tritt A."/>
            <person name="Adam C."/>
            <person name="Daum C."/>
            <person name="Floudas D."/>
            <person name="Sun H."/>
            <person name="Yadav J.S."/>
            <person name="Pangilinan J."/>
            <person name="Larsson K.H."/>
            <person name="Matsuura K."/>
            <person name="Barry K."/>
            <person name="Labutti K."/>
            <person name="Kuo R."/>
            <person name="Ohm R.A."/>
            <person name="Bhattacharya S.S."/>
            <person name="Shirouzu T."/>
            <person name="Yoshinaga Y."/>
            <person name="Martin F.M."/>
            <person name="Grigoriev I.V."/>
            <person name="Hibbett D.S."/>
        </authorList>
    </citation>
    <scope>NUCLEOTIDE SEQUENCE [LARGE SCALE GENOMIC DNA]</scope>
    <source>
        <strain evidence="1 2">TUFC12733</strain>
    </source>
</reference>
<dbReference type="OrthoDB" id="3945550at2759"/>
<dbReference type="Proteomes" id="UP000076738">
    <property type="component" value="Unassembled WGS sequence"/>
</dbReference>
<evidence type="ECO:0000313" key="2">
    <source>
        <dbReference type="Proteomes" id="UP000076738"/>
    </source>
</evidence>
<dbReference type="EMBL" id="KV417359">
    <property type="protein sequence ID" value="KZO89915.1"/>
    <property type="molecule type" value="Genomic_DNA"/>
</dbReference>
<organism evidence="1 2">
    <name type="scientific">Calocera viscosa (strain TUFC12733)</name>
    <dbReference type="NCBI Taxonomy" id="1330018"/>
    <lineage>
        <taxon>Eukaryota</taxon>
        <taxon>Fungi</taxon>
        <taxon>Dikarya</taxon>
        <taxon>Basidiomycota</taxon>
        <taxon>Agaricomycotina</taxon>
        <taxon>Dacrymycetes</taxon>
        <taxon>Dacrymycetales</taxon>
        <taxon>Dacrymycetaceae</taxon>
        <taxon>Calocera</taxon>
    </lineage>
</organism>
<gene>
    <name evidence="1" type="ORF">CALVIDRAFT_543147</name>
</gene>
<evidence type="ECO:0000313" key="1">
    <source>
        <dbReference type="EMBL" id="KZO89915.1"/>
    </source>
</evidence>
<proteinExistence type="predicted"/>
<name>A0A167FWD3_CALVF</name>
<accession>A0A167FWD3</accession>
<protein>
    <recommendedName>
        <fullName evidence="3">F-box domain-containing protein</fullName>
    </recommendedName>
</protein>
<evidence type="ECO:0008006" key="3">
    <source>
        <dbReference type="Google" id="ProtNLM"/>
    </source>
</evidence>
<keyword evidence="2" id="KW-1185">Reference proteome</keyword>
<dbReference type="AlphaFoldDB" id="A0A167FWD3"/>
<sequence length="458" mass="51400">MTYESPAATSNASEEPALALARLPPELWVHVIRQAFDASESWEYDTSSRMRRMTGAWSRDETFLPNDGQRGRELWSWRLVSRSWNCLLLPLLFDSFLVYGFNHDLQRAIRMLQGCVGAEGTGRFVRYLTFRFDEGEEAEEGGWPVEDVAPQIFKVIKLCPGIEEILWIAADDLPACIIPALQATTVRKLHLRDWRDNPPGNALLNFVASIPSIEVLGLVEACLEMPEAPYVQPLQRRSILNLRHIALRLANANAAFIRALGSCDLPRLTSVVGDAYQSADIDALQPLLQQHGPSLKKLVLLYPHANKNYDQELSLLALCPALEEYSTHISLLDSQRIFPDLPRLRRIGLFGFVPAAGSFSEPLTHLGRQAWWDEKKDSHKAFLSSLSKGSLPALSAITLFDLYPLEVKNWAQYVYALVDTMSNKYMMQGIRLENADEQPVQALLDACLSKSGHAIVDS</sequence>